<dbReference type="InterPro" id="IPR045829">
    <property type="entry name" value="PKD_6"/>
</dbReference>
<organism evidence="3 4">
    <name type="scientific">Cecembia calidifontis</name>
    <dbReference type="NCBI Taxonomy" id="1187080"/>
    <lineage>
        <taxon>Bacteria</taxon>
        <taxon>Pseudomonadati</taxon>
        <taxon>Bacteroidota</taxon>
        <taxon>Cytophagia</taxon>
        <taxon>Cytophagales</taxon>
        <taxon>Cyclobacteriaceae</taxon>
        <taxon>Cecembia</taxon>
    </lineage>
</organism>
<keyword evidence="4" id="KW-1185">Reference proteome</keyword>
<name>A0A4Q7PDB7_9BACT</name>
<feature type="domain" description="PKD-like" evidence="2">
    <location>
        <begin position="249"/>
        <end position="330"/>
    </location>
</feature>
<evidence type="ECO:0000313" key="3">
    <source>
        <dbReference type="EMBL" id="RZS96792.1"/>
    </source>
</evidence>
<protein>
    <submittedName>
        <fullName evidence="3">Putative secreted protein (Por secretion system target)</fullName>
    </submittedName>
</protein>
<proteinExistence type="predicted"/>
<dbReference type="AlphaFoldDB" id="A0A4Q7PDB7"/>
<evidence type="ECO:0000259" key="1">
    <source>
        <dbReference type="Pfam" id="PF18962"/>
    </source>
</evidence>
<dbReference type="OrthoDB" id="2582440at2"/>
<reference evidence="3 4" key="1">
    <citation type="submission" date="2019-02" db="EMBL/GenBank/DDBJ databases">
        <title>Genomic Encyclopedia of Archaeal and Bacterial Type Strains, Phase II (KMG-II): from individual species to whole genera.</title>
        <authorList>
            <person name="Goeker M."/>
        </authorList>
    </citation>
    <scope>NUCLEOTIDE SEQUENCE [LARGE SCALE GENOMIC DNA]</scope>
    <source>
        <strain evidence="3 4">DSM 21411</strain>
    </source>
</reference>
<gene>
    <name evidence="3" type="ORF">BC751_2381</name>
</gene>
<dbReference type="Pfam" id="PF18962">
    <property type="entry name" value="Por_Secre_tail"/>
    <property type="match status" value="1"/>
</dbReference>
<evidence type="ECO:0000313" key="4">
    <source>
        <dbReference type="Proteomes" id="UP000292209"/>
    </source>
</evidence>
<sequence length="438" mass="48113">MNTIPAPASLIHGVVFLVNFCTRPKFVLIFILVVSSFFSHRAQAVNVVIEGTSTFVCPSKSVTYSARTFEETFGVEIFSCSIHWQVFEGNEVVGQGTGVNFTYTFPDVGLYQIKVVANGCGIFFDSGEKIVSTTSRVPIPSPISGPAMCNSGQSYSYTSSPTLNVIFPVGGNCYYHYPYRWEAPEGWSINGGGNIVEHNETVNIVAPAGTPSGSYIISVQGMIPKPSSSDFWYSQKRNFSVQIGPFNQTQVSVSGSGMVCNGNSYTYTANVPTGHQSGYTYNWTYPSGWSVQNTSNNTITFFLPSSNNTYGPVRVSVNNGCGATHLTGITVMPCSYMYSSGDFIIYPNPSDGELFVEYDVNDNRALERLDVEPLHKVNKPRTLVFKVNVFDRTEKLVRTGVSKENKVFVDTRGLQTGTYFLHINAGDQVVRKQIIVKN</sequence>
<dbReference type="Pfam" id="PF19408">
    <property type="entry name" value="PKD_6"/>
    <property type="match status" value="1"/>
</dbReference>
<comment type="caution">
    <text evidence="3">The sequence shown here is derived from an EMBL/GenBank/DDBJ whole genome shotgun (WGS) entry which is preliminary data.</text>
</comment>
<dbReference type="NCBIfam" id="TIGR04183">
    <property type="entry name" value="Por_Secre_tail"/>
    <property type="match status" value="1"/>
</dbReference>
<dbReference type="EMBL" id="SGXG01000001">
    <property type="protein sequence ID" value="RZS96792.1"/>
    <property type="molecule type" value="Genomic_DNA"/>
</dbReference>
<dbReference type="InterPro" id="IPR026444">
    <property type="entry name" value="Secre_tail"/>
</dbReference>
<dbReference type="Proteomes" id="UP000292209">
    <property type="component" value="Unassembled WGS sequence"/>
</dbReference>
<feature type="domain" description="Secretion system C-terminal sorting" evidence="1">
    <location>
        <begin position="345"/>
        <end position="435"/>
    </location>
</feature>
<accession>A0A4Q7PDB7</accession>
<evidence type="ECO:0000259" key="2">
    <source>
        <dbReference type="Pfam" id="PF19408"/>
    </source>
</evidence>
<dbReference type="RefSeq" id="WP_130275667.1">
    <property type="nucleotide sequence ID" value="NZ_SGXG01000001.1"/>
</dbReference>